<organism evidence="3 4">
    <name type="scientific">Streptomyces chiangmaiensis</name>
    <dbReference type="NCBI Taxonomy" id="766497"/>
    <lineage>
        <taxon>Bacteria</taxon>
        <taxon>Bacillati</taxon>
        <taxon>Actinomycetota</taxon>
        <taxon>Actinomycetes</taxon>
        <taxon>Kitasatosporales</taxon>
        <taxon>Streptomycetaceae</taxon>
        <taxon>Streptomyces</taxon>
    </lineage>
</organism>
<evidence type="ECO:0000256" key="1">
    <source>
        <dbReference type="SAM" id="MobiDB-lite"/>
    </source>
</evidence>
<keyword evidence="4" id="KW-1185">Reference proteome</keyword>
<feature type="compositionally biased region" description="Basic and acidic residues" evidence="1">
    <location>
        <begin position="254"/>
        <end position="266"/>
    </location>
</feature>
<reference evidence="3" key="1">
    <citation type="submission" date="2024-01" db="EMBL/GenBank/DDBJ databases">
        <title>First draft genome sequence data of TA4-1, the type strain of Gram-positive actinobacterium Streptomyces chiangmaiensis.</title>
        <authorList>
            <person name="Yasawong M."/>
            <person name="Nantapong N."/>
        </authorList>
    </citation>
    <scope>NUCLEOTIDE SEQUENCE</scope>
    <source>
        <strain evidence="3">TA4-1</strain>
    </source>
</reference>
<evidence type="ECO:0000313" key="3">
    <source>
        <dbReference type="EMBL" id="MED7828918.1"/>
    </source>
</evidence>
<evidence type="ECO:0000259" key="2">
    <source>
        <dbReference type="Pfam" id="PF07508"/>
    </source>
</evidence>
<evidence type="ECO:0000313" key="4">
    <source>
        <dbReference type="Proteomes" id="UP001333996"/>
    </source>
</evidence>
<proteinExistence type="predicted"/>
<accession>A0ABU7FZ64</accession>
<protein>
    <submittedName>
        <fullName evidence="3">Recombinase family protein</fullName>
    </submittedName>
</protein>
<dbReference type="EMBL" id="JAYWVC010000572">
    <property type="protein sequence ID" value="MED7828918.1"/>
    <property type="molecule type" value="Genomic_DNA"/>
</dbReference>
<name>A0ABU7FZ64_9ACTN</name>
<dbReference type="InterPro" id="IPR011109">
    <property type="entry name" value="DNA_bind_recombinase_dom"/>
</dbReference>
<gene>
    <name evidence="3" type="ORF">VXC91_45630</name>
</gene>
<dbReference type="Pfam" id="PF07508">
    <property type="entry name" value="Recombinase"/>
    <property type="match status" value="1"/>
</dbReference>
<dbReference type="Gene3D" id="3.90.1750.20">
    <property type="entry name" value="Putative Large Serine Recombinase, Chain B, Domain 2"/>
    <property type="match status" value="1"/>
</dbReference>
<dbReference type="PANTHER" id="PTHR30461">
    <property type="entry name" value="DNA-INVERTASE FROM LAMBDOID PROPHAGE"/>
    <property type="match status" value="1"/>
</dbReference>
<comment type="caution">
    <text evidence="3">The sequence shown here is derived from an EMBL/GenBank/DDBJ whole genome shotgun (WGS) entry which is preliminary data.</text>
</comment>
<dbReference type="PANTHER" id="PTHR30461:SF19">
    <property type="entry name" value="SITE-SPECIFIC RECOMBINASE RESOLVASE FAMILY"/>
    <property type="match status" value="1"/>
</dbReference>
<feature type="domain" description="Recombinase" evidence="2">
    <location>
        <begin position="12"/>
        <end position="96"/>
    </location>
</feature>
<dbReference type="InterPro" id="IPR050639">
    <property type="entry name" value="SSR_resolvase"/>
</dbReference>
<dbReference type="InterPro" id="IPR038109">
    <property type="entry name" value="DNA_bind_recomb_sf"/>
</dbReference>
<dbReference type="RefSeq" id="WP_329513218.1">
    <property type="nucleotide sequence ID" value="NZ_JAYWVC010000572.1"/>
</dbReference>
<feature type="region of interest" description="Disordered" evidence="1">
    <location>
        <begin position="197"/>
        <end position="274"/>
    </location>
</feature>
<dbReference type="Proteomes" id="UP001333996">
    <property type="component" value="Unassembled WGS sequence"/>
</dbReference>
<sequence length="368" mass="41580">MPLRPRPGPNPHRTKTAWQQGAVRAILINPRYTGYEVWNKQRKEERLLDVNDVTLGHTTRMTHNRAEQWIHSNEPAHEAIISPSRFATVQTLRRQRARNHGRQERAGKQGARPYALRGRIRCTLCGRKMQPATIRNSVCYRCEFKEQEAALHLGLDHPRTVNLREDIVCQALDQWIARAFTPDRLTATIEALTHASAAANTADPHTRADPSTPGDQGLRTPTRPRPSSPQSRSRPRRRHPMDQRGAERQGSGTDKARRAPRRHPEEGTPLDAQQIREITERLEDIAQRIRTADTEKKGPLYEALGITISYESATRTATVRSRPSSPYRQWLCPRGELTTVDTLAVAQGRLRLHDGSVGLRTHCASVAG</sequence>